<protein>
    <submittedName>
        <fullName evidence="1">Uncharacterized protein</fullName>
    </submittedName>
</protein>
<sequence length="54" mass="6121">MLILGTCVCIVIRCRPTGISTLNVRVCEMELNHDLSLKRVQENTYLGSVRLMNN</sequence>
<evidence type="ECO:0000313" key="1">
    <source>
        <dbReference type="EMBL" id="WMV44917.1"/>
    </source>
</evidence>
<gene>
    <name evidence="1" type="ORF">MTR67_038302</name>
</gene>
<keyword evidence="2" id="KW-1185">Reference proteome</keyword>
<reference evidence="1" key="1">
    <citation type="submission" date="2023-08" db="EMBL/GenBank/DDBJ databases">
        <title>A de novo genome assembly of Solanum verrucosum Schlechtendal, a Mexican diploid species geographically isolated from the other diploid A-genome species in potato relatives.</title>
        <authorList>
            <person name="Hosaka K."/>
        </authorList>
    </citation>
    <scope>NUCLEOTIDE SEQUENCE</scope>
    <source>
        <tissue evidence="1">Young leaves</tissue>
    </source>
</reference>
<proteinExistence type="predicted"/>
<evidence type="ECO:0000313" key="2">
    <source>
        <dbReference type="Proteomes" id="UP001234989"/>
    </source>
</evidence>
<dbReference type="AlphaFoldDB" id="A0AAF0UF94"/>
<name>A0AAF0UF94_SOLVR</name>
<dbReference type="Proteomes" id="UP001234989">
    <property type="component" value="Chromosome 9"/>
</dbReference>
<accession>A0AAF0UF94</accession>
<dbReference type="EMBL" id="CP133620">
    <property type="protein sequence ID" value="WMV44917.1"/>
    <property type="molecule type" value="Genomic_DNA"/>
</dbReference>
<organism evidence="1 2">
    <name type="scientific">Solanum verrucosum</name>
    <dbReference type="NCBI Taxonomy" id="315347"/>
    <lineage>
        <taxon>Eukaryota</taxon>
        <taxon>Viridiplantae</taxon>
        <taxon>Streptophyta</taxon>
        <taxon>Embryophyta</taxon>
        <taxon>Tracheophyta</taxon>
        <taxon>Spermatophyta</taxon>
        <taxon>Magnoliopsida</taxon>
        <taxon>eudicotyledons</taxon>
        <taxon>Gunneridae</taxon>
        <taxon>Pentapetalae</taxon>
        <taxon>asterids</taxon>
        <taxon>lamiids</taxon>
        <taxon>Solanales</taxon>
        <taxon>Solanaceae</taxon>
        <taxon>Solanoideae</taxon>
        <taxon>Solaneae</taxon>
        <taxon>Solanum</taxon>
    </lineage>
</organism>